<comment type="caution">
    <text evidence="2">The sequence shown here is derived from an EMBL/GenBank/DDBJ whole genome shotgun (WGS) entry which is preliminary data.</text>
</comment>
<sequence length="566" mass="63903">MATLECKRKPQAKEATNPSESPEQGEDAGTSEQNCESDLTTNHEELILLASEPLDPIELDHIFGSSPEYSQQEILATPEPSNREILQQDWSIQQEPMSDEVASSLNSLKSVCLRTLDSLLRHILSTSPVNRRDSFSPRRLSDPSISCTENSTDVQNNASLLGSIVRCTERITLPIGSKYLRRCESSPALVTLRDVANRLDSCHQQRNDLNNADYQFACALAALLSNVYKILEEDNHSTTDISDIQDRDSMLDSLRTEMIAIRKEHAPPSTTTNEQASLWEELDKLMDVVAALAVERPPQYDEAVRETESNHFDSQEEKSRLDFTAPSDKLPPYNEQEDMAAETSSIANDEKARKDLDSLLNIMERVSSLAPRLNNQRVELTEKQAREMAALAIGKAIERVSGRRLNEQRASLREAEDSYALKNLMQQISQSAERSFVNQRAELNPSSIASKKLAAKTPETPETEYELLNELSNFVDKVTKLSFNSRLNKQRYQLSSAQERAVFINSIVKKVDRLQTFRLQNQDAAPPQKILSEQEATQEMLVILERVQSSRKQFDNQRATLKTYNI</sequence>
<feature type="compositionally biased region" description="Polar residues" evidence="1">
    <location>
        <begin position="30"/>
        <end position="40"/>
    </location>
</feature>
<feature type="compositionally biased region" description="Basic and acidic residues" evidence="1">
    <location>
        <begin position="299"/>
        <end position="321"/>
    </location>
</feature>
<dbReference type="Proteomes" id="UP000612746">
    <property type="component" value="Unassembled WGS sequence"/>
</dbReference>
<feature type="compositionally biased region" description="Basic and acidic residues" evidence="1">
    <location>
        <begin position="1"/>
        <end position="12"/>
    </location>
</feature>
<dbReference type="AlphaFoldDB" id="A0A8H7PUL4"/>
<reference evidence="2" key="1">
    <citation type="submission" date="2020-12" db="EMBL/GenBank/DDBJ databases">
        <title>Metabolic potential, ecology and presence of endohyphal bacteria is reflected in genomic diversity of Mucoromycotina.</title>
        <authorList>
            <person name="Muszewska A."/>
            <person name="Okrasinska A."/>
            <person name="Steczkiewicz K."/>
            <person name="Drgas O."/>
            <person name="Orlowska M."/>
            <person name="Perlinska-Lenart U."/>
            <person name="Aleksandrzak-Piekarczyk T."/>
            <person name="Szatraj K."/>
            <person name="Zielenkiewicz U."/>
            <person name="Pilsyk S."/>
            <person name="Malc E."/>
            <person name="Mieczkowski P."/>
            <person name="Kruszewska J.S."/>
            <person name="Biernat P."/>
            <person name="Pawlowska J."/>
        </authorList>
    </citation>
    <scope>NUCLEOTIDE SEQUENCE</scope>
    <source>
        <strain evidence="2">WA0000051536</strain>
    </source>
</reference>
<feature type="region of interest" description="Disordered" evidence="1">
    <location>
        <begin position="299"/>
        <end position="336"/>
    </location>
</feature>
<evidence type="ECO:0000256" key="1">
    <source>
        <dbReference type="SAM" id="MobiDB-lite"/>
    </source>
</evidence>
<feature type="region of interest" description="Disordered" evidence="1">
    <location>
        <begin position="1"/>
        <end position="41"/>
    </location>
</feature>
<proteinExistence type="predicted"/>
<gene>
    <name evidence="2" type="ORF">INT44_003634</name>
</gene>
<evidence type="ECO:0000313" key="3">
    <source>
        <dbReference type="Proteomes" id="UP000612746"/>
    </source>
</evidence>
<dbReference type="OrthoDB" id="66510at2759"/>
<accession>A0A8H7PUL4</accession>
<evidence type="ECO:0000313" key="2">
    <source>
        <dbReference type="EMBL" id="KAG2180627.1"/>
    </source>
</evidence>
<name>A0A8H7PUL4_9FUNG</name>
<organism evidence="2 3">
    <name type="scientific">Umbelopsis vinacea</name>
    <dbReference type="NCBI Taxonomy" id="44442"/>
    <lineage>
        <taxon>Eukaryota</taxon>
        <taxon>Fungi</taxon>
        <taxon>Fungi incertae sedis</taxon>
        <taxon>Mucoromycota</taxon>
        <taxon>Mucoromycotina</taxon>
        <taxon>Umbelopsidomycetes</taxon>
        <taxon>Umbelopsidales</taxon>
        <taxon>Umbelopsidaceae</taxon>
        <taxon>Umbelopsis</taxon>
    </lineage>
</organism>
<dbReference type="EMBL" id="JAEPRA010000009">
    <property type="protein sequence ID" value="KAG2180627.1"/>
    <property type="molecule type" value="Genomic_DNA"/>
</dbReference>
<protein>
    <submittedName>
        <fullName evidence="2">Uncharacterized protein</fullName>
    </submittedName>
</protein>
<keyword evidence="3" id="KW-1185">Reference proteome</keyword>